<accession>A0ABY4L2T9</accession>
<dbReference type="Proteomes" id="UP000832041">
    <property type="component" value="Chromosome"/>
</dbReference>
<feature type="transmembrane region" description="Helical" evidence="1">
    <location>
        <begin position="79"/>
        <end position="97"/>
    </location>
</feature>
<feature type="transmembrane region" description="Helical" evidence="1">
    <location>
        <begin position="48"/>
        <end position="67"/>
    </location>
</feature>
<dbReference type="EMBL" id="CP051627">
    <property type="protein sequence ID" value="UPT20798.1"/>
    <property type="molecule type" value="Genomic_DNA"/>
</dbReference>
<organism evidence="2 3">
    <name type="scientific">Thermobifida alba</name>
    <name type="common">Thermomonospora alba</name>
    <dbReference type="NCBI Taxonomy" id="53522"/>
    <lineage>
        <taxon>Bacteria</taxon>
        <taxon>Bacillati</taxon>
        <taxon>Actinomycetota</taxon>
        <taxon>Actinomycetes</taxon>
        <taxon>Streptosporangiales</taxon>
        <taxon>Nocardiopsidaceae</taxon>
        <taxon>Thermobifida</taxon>
    </lineage>
</organism>
<evidence type="ECO:0000313" key="3">
    <source>
        <dbReference type="Proteomes" id="UP000832041"/>
    </source>
</evidence>
<keyword evidence="1" id="KW-1133">Transmembrane helix</keyword>
<evidence type="ECO:0000313" key="2">
    <source>
        <dbReference type="EMBL" id="UPT20798.1"/>
    </source>
</evidence>
<feature type="transmembrane region" description="Helical" evidence="1">
    <location>
        <begin position="154"/>
        <end position="174"/>
    </location>
</feature>
<dbReference type="InterPro" id="IPR009339">
    <property type="entry name" value="DUF998"/>
</dbReference>
<proteinExistence type="predicted"/>
<sequence length="225" mass="22785">MAVTRGLLWCGAAAGPLFVAVFTVSGALRPGYDPLRHPVSSLALTPAGWTQVANFLVTGALLTAFAVGVRRALGGRAGILPWLLGACGVGLVGAGLFPTDPVSGYPPGSPDALVYTPLGAAHDGLSMLFFLGLPLACLAFALRSARGGRWPAAVCSGLGAAVFVLFFLLASLGFAQQPGLVEVGGLYQRLSVGTGLAWTTAVALVLLRDTARSTAAPGERLTSPG</sequence>
<dbReference type="Pfam" id="PF06197">
    <property type="entry name" value="DUF998"/>
    <property type="match status" value="1"/>
</dbReference>
<keyword evidence="1" id="KW-0812">Transmembrane</keyword>
<keyword evidence="3" id="KW-1185">Reference proteome</keyword>
<keyword evidence="1" id="KW-0472">Membrane</keyword>
<gene>
    <name evidence="2" type="ORF">FOF52_07355</name>
</gene>
<protein>
    <submittedName>
        <fullName evidence="2">DUF998 domain-containing protein</fullName>
    </submittedName>
</protein>
<dbReference type="RefSeq" id="WP_248593079.1">
    <property type="nucleotide sequence ID" value="NZ_BAABEB010000027.1"/>
</dbReference>
<feature type="transmembrane region" description="Helical" evidence="1">
    <location>
        <begin position="186"/>
        <end position="207"/>
    </location>
</feature>
<feature type="transmembrane region" description="Helical" evidence="1">
    <location>
        <begin position="124"/>
        <end position="142"/>
    </location>
</feature>
<name>A0ABY4L2T9_THEAE</name>
<evidence type="ECO:0000256" key="1">
    <source>
        <dbReference type="SAM" id="Phobius"/>
    </source>
</evidence>
<feature type="transmembrane region" description="Helical" evidence="1">
    <location>
        <begin position="7"/>
        <end position="28"/>
    </location>
</feature>
<reference evidence="2 3" key="1">
    <citation type="submission" date="2020-04" db="EMBL/GenBank/DDBJ databases">
        <title>Thermobifida alba genome sequencing and assembly.</title>
        <authorList>
            <person name="Luzics S."/>
            <person name="Horvath B."/>
            <person name="Nagy I."/>
            <person name="Toth A."/>
            <person name="Nagy I."/>
            <person name="Kukolya J."/>
        </authorList>
    </citation>
    <scope>NUCLEOTIDE SEQUENCE [LARGE SCALE GENOMIC DNA]</scope>
    <source>
        <strain evidence="2 3">DSM 43795</strain>
    </source>
</reference>